<reference evidence="2 3" key="1">
    <citation type="submission" date="2023-08" db="EMBL/GenBank/DDBJ databases">
        <title>Characterization of two Paracoccaceae strains isolated from Phycosphere and proposal of Xinfangfangia lacusdiani sp. nov.</title>
        <authorList>
            <person name="Deng Y."/>
            <person name="Zhang Y.Q."/>
        </authorList>
    </citation>
    <scope>NUCLEOTIDE SEQUENCE [LARGE SCALE GENOMIC DNA]</scope>
    <source>
        <strain evidence="2 3">CPCC 101601</strain>
    </source>
</reference>
<dbReference type="InterPro" id="IPR027417">
    <property type="entry name" value="P-loop_NTPase"/>
</dbReference>
<sequence length="680" mass="74923">MRDYICADSSQQVEGFGTQRLFAEATRRLAVLRSRYDNLGKIADQLAELLPSGFDAQIADLKSELEGFAAPVTFVGQVKSGKTALVSTLAGSPRLLPSDVNPWTSAVTTLHLNTVRPRNVRAEFAFFDQNEWEELIHDGGRLGTLARRAGADDELSQIREQIEGMYRKSRERLGRNFELLLGNRHKYDEFNQQLIERYVCLGDQYSESDMAAQQGRFADITRSAEIYLETAGYPIGLSLQDTPGVNDPFLMREQVTLRSMSTASICVLVLSAAQAMNTVDLALVQLLTALEGSRVIVFVNRIDELADPERDIAEIRSSLSRTLRAQGIDDIGHILFGSAHWAEAALAGNPELLSEDSTDALNALSNFASDCGESSADFTLRSWQHCGVPELLEAISEIVAETSGAELLDRSARKLGNLIAATHTRQLATTEASTSKLTEAEARTKLANLRRGVESHLEAHVQSQLPRFEARAQQCSADYVSRTVQDLLDRAKEQGRAGVEACDPIHLRMRLRTAYVSFINEMRTVFQEISDGTTLAITDLFGQMLGEAAAEMQLQSPTAPAAPPPVALGRTIIVDLQTTRWKAWMAAHINSRGLAREYQSLVETEVGSIVEELIVAVRQMTEAMTASLLAFMDEQEAYALSIARGEAMGPASPPQKALARQQALEELRQELRHFQTRIAV</sequence>
<keyword evidence="3" id="KW-1185">Reference proteome</keyword>
<comment type="caution">
    <text evidence="2">The sequence shown here is derived from an EMBL/GenBank/DDBJ whole genome shotgun (WGS) entry which is preliminary data.</text>
</comment>
<protein>
    <submittedName>
        <fullName evidence="2">Dynamin family protein</fullName>
    </submittedName>
</protein>
<dbReference type="Gene3D" id="3.40.50.300">
    <property type="entry name" value="P-loop containing nucleotide triphosphate hydrolases"/>
    <property type="match status" value="1"/>
</dbReference>
<dbReference type="Pfam" id="PF00350">
    <property type="entry name" value="Dynamin_N"/>
    <property type="match status" value="1"/>
</dbReference>
<gene>
    <name evidence="2" type="ORF">Q9295_14695</name>
</gene>
<dbReference type="SUPFAM" id="SSF52540">
    <property type="entry name" value="P-loop containing nucleoside triphosphate hydrolases"/>
    <property type="match status" value="1"/>
</dbReference>
<dbReference type="InterPro" id="IPR045063">
    <property type="entry name" value="Dynamin_N"/>
</dbReference>
<feature type="domain" description="Dynamin N-terminal" evidence="1">
    <location>
        <begin position="72"/>
        <end position="300"/>
    </location>
</feature>
<accession>A0ABU0W0T3</accession>
<dbReference type="RefSeq" id="WP_306681327.1">
    <property type="nucleotide sequence ID" value="NZ_JAVDBT010000014.1"/>
</dbReference>
<evidence type="ECO:0000313" key="2">
    <source>
        <dbReference type="EMBL" id="MDQ2067624.1"/>
    </source>
</evidence>
<name>A0ABU0W0T3_9RHOB</name>
<evidence type="ECO:0000259" key="1">
    <source>
        <dbReference type="Pfam" id="PF00350"/>
    </source>
</evidence>
<dbReference type="EMBL" id="JAVDBT010000014">
    <property type="protein sequence ID" value="MDQ2067624.1"/>
    <property type="molecule type" value="Genomic_DNA"/>
</dbReference>
<dbReference type="Proteomes" id="UP001239680">
    <property type="component" value="Unassembled WGS sequence"/>
</dbReference>
<proteinExistence type="predicted"/>
<organism evidence="2 3">
    <name type="scientific">Pseudogemmobacter lacusdianii</name>
    <dbReference type="NCBI Taxonomy" id="3069608"/>
    <lineage>
        <taxon>Bacteria</taxon>
        <taxon>Pseudomonadati</taxon>
        <taxon>Pseudomonadota</taxon>
        <taxon>Alphaproteobacteria</taxon>
        <taxon>Rhodobacterales</taxon>
        <taxon>Paracoccaceae</taxon>
        <taxon>Pseudogemmobacter</taxon>
    </lineage>
</organism>
<evidence type="ECO:0000313" key="3">
    <source>
        <dbReference type="Proteomes" id="UP001239680"/>
    </source>
</evidence>